<keyword evidence="1" id="KW-0472">Membrane</keyword>
<organism evidence="2 3">
    <name type="scientific">Trichogramma kaykai</name>
    <dbReference type="NCBI Taxonomy" id="54128"/>
    <lineage>
        <taxon>Eukaryota</taxon>
        <taxon>Metazoa</taxon>
        <taxon>Ecdysozoa</taxon>
        <taxon>Arthropoda</taxon>
        <taxon>Hexapoda</taxon>
        <taxon>Insecta</taxon>
        <taxon>Pterygota</taxon>
        <taxon>Neoptera</taxon>
        <taxon>Endopterygota</taxon>
        <taxon>Hymenoptera</taxon>
        <taxon>Apocrita</taxon>
        <taxon>Proctotrupomorpha</taxon>
        <taxon>Chalcidoidea</taxon>
        <taxon>Trichogrammatidae</taxon>
        <taxon>Trichogramma</taxon>
    </lineage>
</organism>
<name>A0ABD2VVV8_9HYME</name>
<protein>
    <submittedName>
        <fullName evidence="2">Uncharacterized protein</fullName>
    </submittedName>
</protein>
<dbReference type="AlphaFoldDB" id="A0ABD2VVV8"/>
<keyword evidence="1" id="KW-1133">Transmembrane helix</keyword>
<reference evidence="2 3" key="1">
    <citation type="journal article" date="2024" name="bioRxiv">
        <title>A reference genome for Trichogramma kaykai: A tiny desert-dwelling parasitoid wasp with competing sex-ratio distorters.</title>
        <authorList>
            <person name="Culotta J."/>
            <person name="Lindsey A.R."/>
        </authorList>
    </citation>
    <scope>NUCLEOTIDE SEQUENCE [LARGE SCALE GENOMIC DNA]</scope>
    <source>
        <strain evidence="2 3">KSX58</strain>
    </source>
</reference>
<evidence type="ECO:0000256" key="1">
    <source>
        <dbReference type="SAM" id="Phobius"/>
    </source>
</evidence>
<dbReference type="EMBL" id="JBJJXI010000170">
    <property type="protein sequence ID" value="KAL3384677.1"/>
    <property type="molecule type" value="Genomic_DNA"/>
</dbReference>
<accession>A0ABD2VVV8</accession>
<feature type="transmembrane region" description="Helical" evidence="1">
    <location>
        <begin position="53"/>
        <end position="70"/>
    </location>
</feature>
<evidence type="ECO:0000313" key="2">
    <source>
        <dbReference type="EMBL" id="KAL3384677.1"/>
    </source>
</evidence>
<sequence length="166" mass="18457">MLQWLAQEVFLLEFSAGGFSKATKENAILARLCVCVRVRRESICNTHIERERIRVRVAAVAAVAVAAASAGARKSAINLVLALPMVLAILCTILHSLIKISTCAREAMQRVINAVKCAPGWPAARTMKFRESPPIDGQKLKKRKKNTQRFSFVYWSRTDECTQGNK</sequence>
<keyword evidence="3" id="KW-1185">Reference proteome</keyword>
<gene>
    <name evidence="2" type="ORF">TKK_019760</name>
</gene>
<dbReference type="Proteomes" id="UP001627154">
    <property type="component" value="Unassembled WGS sequence"/>
</dbReference>
<evidence type="ECO:0000313" key="3">
    <source>
        <dbReference type="Proteomes" id="UP001627154"/>
    </source>
</evidence>
<comment type="caution">
    <text evidence="2">The sequence shown here is derived from an EMBL/GenBank/DDBJ whole genome shotgun (WGS) entry which is preliminary data.</text>
</comment>
<proteinExistence type="predicted"/>
<keyword evidence="1" id="KW-0812">Transmembrane</keyword>
<feature type="transmembrane region" description="Helical" evidence="1">
    <location>
        <begin position="76"/>
        <end position="98"/>
    </location>
</feature>